<evidence type="ECO:0000313" key="3">
    <source>
        <dbReference type="Proteomes" id="UP001408356"/>
    </source>
</evidence>
<reference evidence="2 3" key="1">
    <citation type="journal article" date="2024" name="J. Plant Pathol.">
        <title>Sequence and assembly of the genome of Seiridium unicorne, isolate CBS 538.82, causal agent of cypress canker disease.</title>
        <authorList>
            <person name="Scali E."/>
            <person name="Rocca G.D."/>
            <person name="Danti R."/>
            <person name="Garbelotto M."/>
            <person name="Barberini S."/>
            <person name="Baroncelli R."/>
            <person name="Emiliani G."/>
        </authorList>
    </citation>
    <scope>NUCLEOTIDE SEQUENCE [LARGE SCALE GENOMIC DNA]</scope>
    <source>
        <strain evidence="2 3">BM-138-508</strain>
    </source>
</reference>
<comment type="caution">
    <text evidence="2">The sequence shown here is derived from an EMBL/GenBank/DDBJ whole genome shotgun (WGS) entry which is preliminary data.</text>
</comment>
<dbReference type="InterPro" id="IPR013658">
    <property type="entry name" value="SGL"/>
</dbReference>
<name>A0ABR2VBB9_9PEZI</name>
<dbReference type="PANTHER" id="PTHR42060">
    <property type="entry name" value="NHL REPEAT-CONTAINING PROTEIN-RELATED"/>
    <property type="match status" value="1"/>
</dbReference>
<gene>
    <name evidence="2" type="ORF">SUNI508_03696</name>
</gene>
<protein>
    <submittedName>
        <fullName evidence="2">SMP-30/Gluconolactonase/LRE-like region domain-containing protein</fullName>
    </submittedName>
</protein>
<dbReference type="InterPro" id="IPR011042">
    <property type="entry name" value="6-blade_b-propeller_TolB-like"/>
</dbReference>
<organism evidence="2 3">
    <name type="scientific">Seiridium unicorne</name>
    <dbReference type="NCBI Taxonomy" id="138068"/>
    <lineage>
        <taxon>Eukaryota</taxon>
        <taxon>Fungi</taxon>
        <taxon>Dikarya</taxon>
        <taxon>Ascomycota</taxon>
        <taxon>Pezizomycotina</taxon>
        <taxon>Sordariomycetes</taxon>
        <taxon>Xylariomycetidae</taxon>
        <taxon>Amphisphaeriales</taxon>
        <taxon>Sporocadaceae</taxon>
        <taxon>Seiridium</taxon>
    </lineage>
</organism>
<dbReference type="SUPFAM" id="SSF63829">
    <property type="entry name" value="Calcium-dependent phosphotriesterase"/>
    <property type="match status" value="1"/>
</dbReference>
<dbReference type="Proteomes" id="UP001408356">
    <property type="component" value="Unassembled WGS sequence"/>
</dbReference>
<accession>A0ABR2VBB9</accession>
<proteinExistence type="predicted"/>
<feature type="domain" description="SMP-30/Gluconolactonase/LRE-like region" evidence="1">
    <location>
        <begin position="184"/>
        <end position="283"/>
    </location>
</feature>
<evidence type="ECO:0000313" key="2">
    <source>
        <dbReference type="EMBL" id="KAK9424208.1"/>
    </source>
</evidence>
<dbReference type="EMBL" id="JARVKF010000046">
    <property type="protein sequence ID" value="KAK9424208.1"/>
    <property type="molecule type" value="Genomic_DNA"/>
</dbReference>
<sequence>MSSSGVSSIYNFPTEFVENLQVLHNGLLLLSTMESPTGLLYTLDPTIPNPQARVVTTFDDNVTALTGIAPLPGCDDLYAVSGGLHTSFAFERGSMQVYVVSLKTGKIVDDIPVPDTATMNGMTALPRAPHILLSADSIQGRILAIDTRTHKVNVVMEDEILGPATNNLSSTVPSVGINGLRVRDSFLYFTNSGQGTFVRVHIDDSGRRIGNFEVLARSPDPTRIYDDFTFDHDGNAFVATHSTSVIKITPDGEQTVFVDGDPSLKEPTSVALANDGKSIFVTTGGNFTATPREGGRVVQIQLAA</sequence>
<evidence type="ECO:0000259" key="1">
    <source>
        <dbReference type="Pfam" id="PF08450"/>
    </source>
</evidence>
<dbReference type="Pfam" id="PF08450">
    <property type="entry name" value="SGL"/>
    <property type="match status" value="1"/>
</dbReference>
<keyword evidence="3" id="KW-1185">Reference proteome</keyword>
<dbReference type="InterPro" id="IPR052998">
    <property type="entry name" value="Hetero-Diels-Alderase-like"/>
</dbReference>
<dbReference type="PANTHER" id="PTHR42060:SF1">
    <property type="entry name" value="NHL REPEAT-CONTAINING PROTEIN"/>
    <property type="match status" value="1"/>
</dbReference>
<dbReference type="Gene3D" id="2.120.10.30">
    <property type="entry name" value="TolB, C-terminal domain"/>
    <property type="match status" value="1"/>
</dbReference>